<reference evidence="2 3" key="1">
    <citation type="journal article" date="2014" name="Agronomy (Basel)">
        <title>A Draft Genome Sequence for Ensete ventricosum, the Drought-Tolerant Tree Against Hunger.</title>
        <authorList>
            <person name="Harrison J."/>
            <person name="Moore K.A."/>
            <person name="Paszkiewicz K."/>
            <person name="Jones T."/>
            <person name="Grant M."/>
            <person name="Ambacheew D."/>
            <person name="Muzemil S."/>
            <person name="Studholme D.J."/>
        </authorList>
    </citation>
    <scope>NUCLEOTIDE SEQUENCE [LARGE SCALE GENOMIC DNA]</scope>
</reference>
<protein>
    <submittedName>
        <fullName evidence="2">Uncharacterized protein</fullName>
    </submittedName>
</protein>
<name>A0A426Y2D2_ENSVE</name>
<comment type="caution">
    <text evidence="2">The sequence shown here is derived from an EMBL/GenBank/DDBJ whole genome shotgun (WGS) entry which is preliminary data.</text>
</comment>
<dbReference type="Proteomes" id="UP000287651">
    <property type="component" value="Unassembled WGS sequence"/>
</dbReference>
<proteinExistence type="predicted"/>
<sequence>FITSKSFHDKAFFEEGIPEYDDLKMLVSSPSNRVPSKLAEGMTLTLDEPKEDIRPDQRRWGDERRRTVKSRGESKGSSDEQGLWSWEMGL</sequence>
<evidence type="ECO:0000313" key="3">
    <source>
        <dbReference type="Proteomes" id="UP000287651"/>
    </source>
</evidence>
<feature type="region of interest" description="Disordered" evidence="1">
    <location>
        <begin position="41"/>
        <end position="90"/>
    </location>
</feature>
<evidence type="ECO:0000256" key="1">
    <source>
        <dbReference type="SAM" id="MobiDB-lite"/>
    </source>
</evidence>
<feature type="compositionally biased region" description="Basic and acidic residues" evidence="1">
    <location>
        <begin position="47"/>
        <end position="78"/>
    </location>
</feature>
<dbReference type="AlphaFoldDB" id="A0A426Y2D2"/>
<gene>
    <name evidence="2" type="ORF">B296_00054895</name>
</gene>
<dbReference type="EMBL" id="AMZH03015624">
    <property type="protein sequence ID" value="RRT45750.1"/>
    <property type="molecule type" value="Genomic_DNA"/>
</dbReference>
<evidence type="ECO:0000313" key="2">
    <source>
        <dbReference type="EMBL" id="RRT45750.1"/>
    </source>
</evidence>
<accession>A0A426Y2D2</accession>
<feature type="non-terminal residue" evidence="2">
    <location>
        <position position="1"/>
    </location>
</feature>
<organism evidence="2 3">
    <name type="scientific">Ensete ventricosum</name>
    <name type="common">Abyssinian banana</name>
    <name type="synonym">Musa ensete</name>
    <dbReference type="NCBI Taxonomy" id="4639"/>
    <lineage>
        <taxon>Eukaryota</taxon>
        <taxon>Viridiplantae</taxon>
        <taxon>Streptophyta</taxon>
        <taxon>Embryophyta</taxon>
        <taxon>Tracheophyta</taxon>
        <taxon>Spermatophyta</taxon>
        <taxon>Magnoliopsida</taxon>
        <taxon>Liliopsida</taxon>
        <taxon>Zingiberales</taxon>
        <taxon>Musaceae</taxon>
        <taxon>Ensete</taxon>
    </lineage>
</organism>